<dbReference type="AlphaFoldDB" id="A0A0L0F5L5"/>
<accession>A0A0L0F5L5</accession>
<feature type="non-terminal residue" evidence="1">
    <location>
        <position position="68"/>
    </location>
</feature>
<reference evidence="1 2" key="1">
    <citation type="submission" date="2011-02" db="EMBL/GenBank/DDBJ databases">
        <title>The Genome Sequence of Sphaeroforma arctica JP610.</title>
        <authorList>
            <consortium name="The Broad Institute Genome Sequencing Platform"/>
            <person name="Russ C."/>
            <person name="Cuomo C."/>
            <person name="Young S.K."/>
            <person name="Zeng Q."/>
            <person name="Gargeya S."/>
            <person name="Alvarado L."/>
            <person name="Berlin A."/>
            <person name="Chapman S.B."/>
            <person name="Chen Z."/>
            <person name="Freedman E."/>
            <person name="Gellesch M."/>
            <person name="Goldberg J."/>
            <person name="Griggs A."/>
            <person name="Gujja S."/>
            <person name="Heilman E."/>
            <person name="Heiman D."/>
            <person name="Howarth C."/>
            <person name="Mehta T."/>
            <person name="Neiman D."/>
            <person name="Pearson M."/>
            <person name="Roberts A."/>
            <person name="Saif S."/>
            <person name="Shea T."/>
            <person name="Shenoy N."/>
            <person name="Sisk P."/>
            <person name="Stolte C."/>
            <person name="Sykes S."/>
            <person name="White J."/>
            <person name="Yandava C."/>
            <person name="Burger G."/>
            <person name="Gray M.W."/>
            <person name="Holland P.W.H."/>
            <person name="King N."/>
            <person name="Lang F.B.F."/>
            <person name="Roger A.J."/>
            <person name="Ruiz-Trillo I."/>
            <person name="Haas B."/>
            <person name="Nusbaum C."/>
            <person name="Birren B."/>
        </authorList>
    </citation>
    <scope>NUCLEOTIDE SEQUENCE [LARGE SCALE GENOMIC DNA]</scope>
    <source>
        <strain evidence="1 2">JP610</strain>
    </source>
</reference>
<dbReference type="SUPFAM" id="SSF110849">
    <property type="entry name" value="ParB/Sulfiredoxin"/>
    <property type="match status" value="1"/>
</dbReference>
<sequence length="68" mass="7983">MGVVDFWESLAQRGDVWLRDERGERVFSSQIPSMVKNLADDPYRTMSEWLKHGMAYIKCSDPENQDLF</sequence>
<dbReference type="GeneID" id="25916081"/>
<dbReference type="OrthoDB" id="15008at2759"/>
<organism evidence="1 2">
    <name type="scientific">Sphaeroforma arctica JP610</name>
    <dbReference type="NCBI Taxonomy" id="667725"/>
    <lineage>
        <taxon>Eukaryota</taxon>
        <taxon>Ichthyosporea</taxon>
        <taxon>Ichthyophonida</taxon>
        <taxon>Sphaeroforma</taxon>
    </lineage>
</organism>
<dbReference type="Gene3D" id="3.90.1530.10">
    <property type="entry name" value="Conserved hypothetical protein from pyrococcus furiosus pfu- 392566-001, ParB domain"/>
    <property type="match status" value="1"/>
</dbReference>
<protein>
    <submittedName>
        <fullName evidence="1">Uncharacterized protein</fullName>
    </submittedName>
</protein>
<dbReference type="RefSeq" id="XP_014145778.1">
    <property type="nucleotide sequence ID" value="XM_014290303.1"/>
</dbReference>
<evidence type="ECO:0000313" key="2">
    <source>
        <dbReference type="Proteomes" id="UP000054560"/>
    </source>
</evidence>
<dbReference type="InterPro" id="IPR036086">
    <property type="entry name" value="ParB/Sulfiredoxin_sf"/>
</dbReference>
<evidence type="ECO:0000313" key="1">
    <source>
        <dbReference type="EMBL" id="KNC71876.1"/>
    </source>
</evidence>
<dbReference type="EMBL" id="KQ247959">
    <property type="protein sequence ID" value="KNC71876.1"/>
    <property type="molecule type" value="Genomic_DNA"/>
</dbReference>
<dbReference type="Proteomes" id="UP000054560">
    <property type="component" value="Unassembled WGS sequence"/>
</dbReference>
<name>A0A0L0F5L5_9EUKA</name>
<dbReference type="Pfam" id="PF08857">
    <property type="entry name" value="ParBc_2"/>
    <property type="match status" value="1"/>
</dbReference>
<keyword evidence="2" id="KW-1185">Reference proteome</keyword>
<gene>
    <name evidence="1" type="ORF">SARC_15577</name>
</gene>
<dbReference type="InterPro" id="IPR014956">
    <property type="entry name" value="ParBc_2"/>
</dbReference>
<proteinExistence type="predicted"/>